<keyword evidence="2" id="KW-0489">Methyltransferase</keyword>
<organism evidence="2 3">
    <name type="scientific">Nisaea acidiphila</name>
    <dbReference type="NCBI Taxonomy" id="1862145"/>
    <lineage>
        <taxon>Bacteria</taxon>
        <taxon>Pseudomonadati</taxon>
        <taxon>Pseudomonadota</taxon>
        <taxon>Alphaproteobacteria</taxon>
        <taxon>Rhodospirillales</taxon>
        <taxon>Thalassobaculaceae</taxon>
        <taxon>Nisaea</taxon>
    </lineage>
</organism>
<protein>
    <submittedName>
        <fullName evidence="2">Class I SAM-dependent methyltransferase</fullName>
    </submittedName>
</protein>
<dbReference type="EMBL" id="CP102480">
    <property type="protein sequence ID" value="UUX51416.1"/>
    <property type="molecule type" value="Genomic_DNA"/>
</dbReference>
<dbReference type="GO" id="GO:0008168">
    <property type="term" value="F:methyltransferase activity"/>
    <property type="evidence" value="ECO:0007669"/>
    <property type="project" value="UniProtKB-KW"/>
</dbReference>
<dbReference type="SUPFAM" id="SSF53335">
    <property type="entry name" value="S-adenosyl-L-methionine-dependent methyltransferases"/>
    <property type="match status" value="1"/>
</dbReference>
<evidence type="ECO:0000313" key="3">
    <source>
        <dbReference type="Proteomes" id="UP001060336"/>
    </source>
</evidence>
<dbReference type="Proteomes" id="UP001060336">
    <property type="component" value="Chromosome"/>
</dbReference>
<dbReference type="KEGG" id="naci:NUH88_06895"/>
<gene>
    <name evidence="2" type="ORF">NUH88_06895</name>
</gene>
<dbReference type="InterPro" id="IPR041698">
    <property type="entry name" value="Methyltransf_25"/>
</dbReference>
<feature type="domain" description="Methyltransferase" evidence="1">
    <location>
        <begin position="31"/>
        <end position="102"/>
    </location>
</feature>
<dbReference type="Gene3D" id="3.40.50.150">
    <property type="entry name" value="Vaccinia Virus protein VP39"/>
    <property type="match status" value="1"/>
</dbReference>
<name>A0A9J7AVT0_9PROT</name>
<dbReference type="AlphaFoldDB" id="A0A9J7AVT0"/>
<reference evidence="2" key="1">
    <citation type="submission" date="2022-08" db="EMBL/GenBank/DDBJ databases">
        <title>Nisaea acidiphila sp. nov., isolated from a marine algal debris and emended description of the genus Nisaea Urios et al. 2008.</title>
        <authorList>
            <person name="Kwon K."/>
        </authorList>
    </citation>
    <scope>NUCLEOTIDE SEQUENCE</scope>
    <source>
        <strain evidence="2">MEBiC11861</strain>
    </source>
</reference>
<keyword evidence="2" id="KW-0808">Transferase</keyword>
<dbReference type="GO" id="GO:0032259">
    <property type="term" value="P:methylation"/>
    <property type="evidence" value="ECO:0007669"/>
    <property type="project" value="UniProtKB-KW"/>
</dbReference>
<dbReference type="RefSeq" id="WP_257770886.1">
    <property type="nucleotide sequence ID" value="NZ_CP102480.1"/>
</dbReference>
<sequence>MSAASSEARPIPAPSEWVIRFAQQVPETAEVLDVACGSGRHGRFFRARGNPVVLLDQDISRVADMAADARVELVASDLEAGRPWPLKERTFGCVIVTNYLHRPIMTDIIGAVAPGGLLLYETFAMGNEAFGRPSNPDFLLHREELLILCGPELRVIAFEDLTVAAPRPACIQRIAAVREKIANSSS</sequence>
<dbReference type="InterPro" id="IPR029063">
    <property type="entry name" value="SAM-dependent_MTases_sf"/>
</dbReference>
<evidence type="ECO:0000259" key="1">
    <source>
        <dbReference type="Pfam" id="PF13649"/>
    </source>
</evidence>
<evidence type="ECO:0000313" key="2">
    <source>
        <dbReference type="EMBL" id="UUX51416.1"/>
    </source>
</evidence>
<keyword evidence="3" id="KW-1185">Reference proteome</keyword>
<accession>A0A9J7AVT0</accession>
<proteinExistence type="predicted"/>
<dbReference type="Pfam" id="PF13649">
    <property type="entry name" value="Methyltransf_25"/>
    <property type="match status" value="1"/>
</dbReference>